<protein>
    <recommendedName>
        <fullName evidence="3">Peptidase A2 domain-containing protein</fullName>
    </recommendedName>
</protein>
<evidence type="ECO:0008006" key="3">
    <source>
        <dbReference type="Google" id="ProtNLM"/>
    </source>
</evidence>
<dbReference type="AlphaFoldDB" id="V9GZB9"/>
<reference evidence="1" key="1">
    <citation type="journal article" date="1988" name="Mol. Gen. Genet.">
        <title>Retrovirus-like features and site specific insertions of a transposable element, tom, in Drosophila ananassae.</title>
        <authorList>
            <person name="Tanda S."/>
            <person name="Shrimpton A.E."/>
            <person name="Ling-Ling C."/>
            <person name="Itayama H."/>
            <person name="Matsubayashi H."/>
            <person name="Saigo K."/>
            <person name="Tobari Y.N."/>
            <person name="Langley C.H."/>
        </authorList>
    </citation>
    <scope>NUCLEOTIDE SEQUENCE</scope>
</reference>
<evidence type="ECO:0000313" key="1">
    <source>
        <dbReference type="EMBL" id="AAA28945.1"/>
    </source>
</evidence>
<sequence length="97" mass="11237">RKFSVTSPGRYQYLIITHKGYAHKCLIDTGSTISMMRKNFFSLPIHNTECEVFTSNGPMTLKDSITLPSNNIFRTPEQFYLQHFSDDYDVLIGRKLL</sequence>
<gene>
    <name evidence="2" type="primary">env</name>
</gene>
<accession>V9GZB9</accession>
<proteinExistence type="predicted"/>
<dbReference type="InterPro" id="IPR021109">
    <property type="entry name" value="Peptidase_aspartic_dom_sf"/>
</dbReference>
<organism evidence="1">
    <name type="scientific">Drosophila ananassae</name>
    <name type="common">Fruit fly</name>
    <dbReference type="NCBI Taxonomy" id="7217"/>
    <lineage>
        <taxon>Eukaryota</taxon>
        <taxon>Metazoa</taxon>
        <taxon>Ecdysozoa</taxon>
        <taxon>Arthropoda</taxon>
        <taxon>Hexapoda</taxon>
        <taxon>Insecta</taxon>
        <taxon>Pterygota</taxon>
        <taxon>Neoptera</taxon>
        <taxon>Endopterygota</taxon>
        <taxon>Diptera</taxon>
        <taxon>Brachycera</taxon>
        <taxon>Muscomorpha</taxon>
        <taxon>Ephydroidea</taxon>
        <taxon>Drosophilidae</taxon>
        <taxon>Drosophila</taxon>
        <taxon>Sophophora</taxon>
    </lineage>
</organism>
<feature type="non-terminal residue" evidence="1">
    <location>
        <position position="97"/>
    </location>
</feature>
<name>V9GZB9_DROAN</name>
<evidence type="ECO:0000313" key="2">
    <source>
        <dbReference type="FlyBase" id="FBgn0028828"/>
    </source>
</evidence>
<dbReference type="EMBL" id="AH001055">
    <property type="protein sequence ID" value="AAA28945.1"/>
    <property type="molecule type" value="Genomic_DNA"/>
</dbReference>
<feature type="non-terminal residue" evidence="1">
    <location>
        <position position="1"/>
    </location>
</feature>
<dbReference type="SUPFAM" id="SSF50630">
    <property type="entry name" value="Acid proteases"/>
    <property type="match status" value="1"/>
</dbReference>
<dbReference type="FlyBase" id="FBgn0028828">
    <property type="gene designation" value="Dana\Tom\env"/>
</dbReference>